<comment type="caution">
    <text evidence="1">The sequence shown here is derived from an EMBL/GenBank/DDBJ whole genome shotgun (WGS) entry which is preliminary data.</text>
</comment>
<organism evidence="1 2">
    <name type="scientific">Phialemonium atrogriseum</name>
    <dbReference type="NCBI Taxonomy" id="1093897"/>
    <lineage>
        <taxon>Eukaryota</taxon>
        <taxon>Fungi</taxon>
        <taxon>Dikarya</taxon>
        <taxon>Ascomycota</taxon>
        <taxon>Pezizomycotina</taxon>
        <taxon>Sordariomycetes</taxon>
        <taxon>Sordariomycetidae</taxon>
        <taxon>Cephalothecales</taxon>
        <taxon>Cephalothecaceae</taxon>
        <taxon>Phialemonium</taxon>
    </lineage>
</organism>
<dbReference type="GeneID" id="85306677"/>
<dbReference type="Proteomes" id="UP001244011">
    <property type="component" value="Unassembled WGS sequence"/>
</dbReference>
<name>A0AAJ0FIY8_9PEZI</name>
<protein>
    <submittedName>
        <fullName evidence="1">Uncharacterized protein</fullName>
    </submittedName>
</protein>
<proteinExistence type="predicted"/>
<evidence type="ECO:0000313" key="1">
    <source>
        <dbReference type="EMBL" id="KAK1770081.1"/>
    </source>
</evidence>
<evidence type="ECO:0000313" key="2">
    <source>
        <dbReference type="Proteomes" id="UP001244011"/>
    </source>
</evidence>
<gene>
    <name evidence="1" type="ORF">QBC33DRAFT_311357</name>
</gene>
<accession>A0AAJ0FIY8</accession>
<reference evidence="1" key="1">
    <citation type="submission" date="2023-06" db="EMBL/GenBank/DDBJ databases">
        <title>Genome-scale phylogeny and comparative genomics of the fungal order Sordariales.</title>
        <authorList>
            <consortium name="Lawrence Berkeley National Laboratory"/>
            <person name="Hensen N."/>
            <person name="Bonometti L."/>
            <person name="Westerberg I."/>
            <person name="Brannstrom I.O."/>
            <person name="Guillou S."/>
            <person name="Cros-Aarteil S."/>
            <person name="Calhoun S."/>
            <person name="Haridas S."/>
            <person name="Kuo A."/>
            <person name="Mondo S."/>
            <person name="Pangilinan J."/>
            <person name="Riley R."/>
            <person name="Labutti K."/>
            <person name="Andreopoulos B."/>
            <person name="Lipzen A."/>
            <person name="Chen C."/>
            <person name="Yanf M."/>
            <person name="Daum C."/>
            <person name="Ng V."/>
            <person name="Clum A."/>
            <person name="Steindorff A."/>
            <person name="Ohm R."/>
            <person name="Martin F."/>
            <person name="Silar P."/>
            <person name="Natvig D."/>
            <person name="Lalanne C."/>
            <person name="Gautier V."/>
            <person name="Ament-Velasquez S.L."/>
            <person name="Kruys A."/>
            <person name="Hutchinson M.I."/>
            <person name="Powell A.J."/>
            <person name="Barry K."/>
            <person name="Miller A.N."/>
            <person name="Grigoriev I.V."/>
            <person name="Debuchy R."/>
            <person name="Gladieux P."/>
            <person name="Thoren M.H."/>
            <person name="Johannesson H."/>
        </authorList>
    </citation>
    <scope>NUCLEOTIDE SEQUENCE</scope>
    <source>
        <strain evidence="1">8032-3</strain>
    </source>
</reference>
<dbReference type="AlphaFoldDB" id="A0AAJ0FIY8"/>
<dbReference type="RefSeq" id="XP_060286294.1">
    <property type="nucleotide sequence ID" value="XM_060423490.1"/>
</dbReference>
<sequence>MGGVHHCGPVLFVPFKPLAPSQFLLFLSPLHHHQSLESSLLFFPSLPSHPHILIFSIFSPHPPACCDFKKHPFACFLLSCPALDLCVLCSKTTHSPPSPGRSRPVIHSTRSLPLELARLGSSDPLPRRTSRTRIRRILYCFCGSLYGYLHAVCSIWKQESLACGNQLLPCCIPLLPKISNAFAAAPVFTFDEFPQSLPSSPINTG</sequence>
<keyword evidence="2" id="KW-1185">Reference proteome</keyword>
<dbReference type="EMBL" id="MU839001">
    <property type="protein sequence ID" value="KAK1770081.1"/>
    <property type="molecule type" value="Genomic_DNA"/>
</dbReference>